<reference evidence="10 11" key="1">
    <citation type="submission" date="2018-12" db="EMBL/GenBank/DDBJ databases">
        <title>Genome sequence and assembly of Colletotrichum trifolii.</title>
        <authorList>
            <person name="Gan P."/>
            <person name="Shirasu K."/>
        </authorList>
    </citation>
    <scope>NUCLEOTIDE SEQUENCE [LARGE SCALE GENOMIC DNA]</scope>
    <source>
        <strain evidence="10 11">543-2</strain>
    </source>
</reference>
<evidence type="ECO:0000313" key="10">
    <source>
        <dbReference type="EMBL" id="TDZ36866.1"/>
    </source>
</evidence>
<dbReference type="PANTHER" id="PTHR47763:SF4">
    <property type="entry name" value="ALPHA-PROTEIN KINASE VWKA"/>
    <property type="match status" value="1"/>
</dbReference>
<keyword evidence="3" id="KW-0723">Serine/threonine-protein kinase</keyword>
<evidence type="ECO:0000256" key="5">
    <source>
        <dbReference type="ARBA" id="ARBA00022729"/>
    </source>
</evidence>
<evidence type="ECO:0000256" key="2">
    <source>
        <dbReference type="ARBA" id="ARBA00022525"/>
    </source>
</evidence>
<dbReference type="EMBL" id="RYZW01000249">
    <property type="protein sequence ID" value="TDZ36866.1"/>
    <property type="molecule type" value="Genomic_DNA"/>
</dbReference>
<proteinExistence type="predicted"/>
<organism evidence="10 11">
    <name type="scientific">Colletotrichum trifolii</name>
    <dbReference type="NCBI Taxonomy" id="5466"/>
    <lineage>
        <taxon>Eukaryota</taxon>
        <taxon>Fungi</taxon>
        <taxon>Dikarya</taxon>
        <taxon>Ascomycota</taxon>
        <taxon>Pezizomycotina</taxon>
        <taxon>Sordariomycetes</taxon>
        <taxon>Hypocreomycetidae</taxon>
        <taxon>Glomerellales</taxon>
        <taxon>Glomerellaceae</taxon>
        <taxon>Colletotrichum</taxon>
        <taxon>Colletotrichum orbiculare species complex</taxon>
    </lineage>
</organism>
<dbReference type="PANTHER" id="PTHR47763">
    <property type="entry name" value="ALPHA-PROTEIN KINASE VWKA"/>
    <property type="match status" value="1"/>
</dbReference>
<dbReference type="InterPro" id="IPR056861">
    <property type="entry name" value="HMCN1-like_VWA"/>
</dbReference>
<feature type="compositionally biased region" description="Polar residues" evidence="7">
    <location>
        <begin position="77"/>
        <end position="88"/>
    </location>
</feature>
<keyword evidence="11" id="KW-1185">Reference proteome</keyword>
<dbReference type="Pfam" id="PF02816">
    <property type="entry name" value="Alpha_kinase"/>
    <property type="match status" value="1"/>
</dbReference>
<evidence type="ECO:0000256" key="6">
    <source>
        <dbReference type="ARBA" id="ARBA00022777"/>
    </source>
</evidence>
<dbReference type="Proteomes" id="UP000295703">
    <property type="component" value="Unassembled WGS sequence"/>
</dbReference>
<dbReference type="SMART" id="SM00811">
    <property type="entry name" value="Alpha_kinase"/>
    <property type="match status" value="1"/>
</dbReference>
<dbReference type="CDD" id="cd04515">
    <property type="entry name" value="Alpha_kinase"/>
    <property type="match status" value="1"/>
</dbReference>
<evidence type="ECO:0000256" key="7">
    <source>
        <dbReference type="SAM" id="MobiDB-lite"/>
    </source>
</evidence>
<dbReference type="PROSITE" id="PS51158">
    <property type="entry name" value="ALPHA_KINASE"/>
    <property type="match status" value="1"/>
</dbReference>
<name>A0A4R8QII7_COLTR</name>
<evidence type="ECO:0000256" key="1">
    <source>
        <dbReference type="ARBA" id="ARBA00004613"/>
    </source>
</evidence>
<dbReference type="InterPro" id="IPR011009">
    <property type="entry name" value="Kinase-like_dom_sf"/>
</dbReference>
<feature type="region of interest" description="Disordered" evidence="7">
    <location>
        <begin position="1"/>
        <end position="98"/>
    </location>
</feature>
<evidence type="ECO:0000259" key="8">
    <source>
        <dbReference type="PROSITE" id="PS50234"/>
    </source>
</evidence>
<keyword evidence="4" id="KW-0808">Transferase</keyword>
<dbReference type="SUPFAM" id="SSF56112">
    <property type="entry name" value="Protein kinase-like (PK-like)"/>
    <property type="match status" value="1"/>
</dbReference>
<dbReference type="STRING" id="5466.A0A4R8QII7"/>
<dbReference type="InterPro" id="IPR002035">
    <property type="entry name" value="VWF_A"/>
</dbReference>
<dbReference type="Pfam" id="PF25106">
    <property type="entry name" value="VWA_4"/>
    <property type="match status" value="1"/>
</dbReference>
<dbReference type="GO" id="GO:0005524">
    <property type="term" value="F:ATP binding"/>
    <property type="evidence" value="ECO:0007669"/>
    <property type="project" value="InterPro"/>
</dbReference>
<gene>
    <name evidence="10" type="primary">vwkA</name>
    <name evidence="10" type="ORF">CTRI78_v011219</name>
</gene>
<feature type="compositionally biased region" description="Low complexity" evidence="7">
    <location>
        <begin position="1"/>
        <end position="12"/>
    </location>
</feature>
<dbReference type="InterPro" id="IPR036465">
    <property type="entry name" value="vWFA_dom_sf"/>
</dbReference>
<evidence type="ECO:0000259" key="9">
    <source>
        <dbReference type="PROSITE" id="PS51158"/>
    </source>
</evidence>
<dbReference type="SUPFAM" id="SSF53300">
    <property type="entry name" value="vWA-like"/>
    <property type="match status" value="1"/>
</dbReference>
<accession>A0A4R8QII7</accession>
<dbReference type="CDD" id="cd00198">
    <property type="entry name" value="vWFA"/>
    <property type="match status" value="1"/>
</dbReference>
<comment type="subcellular location">
    <subcellularLocation>
        <location evidence="1">Secreted</location>
    </subcellularLocation>
</comment>
<dbReference type="AlphaFoldDB" id="A0A4R8QII7"/>
<evidence type="ECO:0000256" key="4">
    <source>
        <dbReference type="ARBA" id="ARBA00022679"/>
    </source>
</evidence>
<feature type="compositionally biased region" description="Polar residues" evidence="7">
    <location>
        <begin position="33"/>
        <end position="43"/>
    </location>
</feature>
<dbReference type="InterPro" id="IPR052969">
    <property type="entry name" value="Thr-specific_kinase-like"/>
</dbReference>
<comment type="caution">
    <text evidence="10">The sequence shown here is derived from an EMBL/GenBank/DDBJ whole genome shotgun (WGS) entry which is preliminary data.</text>
</comment>
<dbReference type="Gene3D" id="3.30.200.20">
    <property type="entry name" value="Phosphorylase Kinase, domain 1"/>
    <property type="match status" value="1"/>
</dbReference>
<evidence type="ECO:0000256" key="3">
    <source>
        <dbReference type="ARBA" id="ARBA00022527"/>
    </source>
</evidence>
<sequence length="838" mass="92692">MSKSSSASISRSSKSREDVQSLADSMLRASLAKTASTPSYTDSSSRHLVSDKGPSAFESSVGPRRPSHSVPPPRNSESGTMTRQQLRASLQRESEPKPVVASLNFDASKLKSDSLNKASLRSMSRGSLARTRVPAVDAKSKLSELRRGIEGAKAAATYRSTSGLYKAAVSTDLLFLIDTTWSMWNYIDAAKEQVRSIVDDIHKAFMGEAEIRIAVVGYKDHGDSPNIQFLDFTTSVTQVRDFITELEASGGNDIPEDVLGGLQQAVNASWKHQTRCMVHVGDAPAHGRNLHDLPDDLDDYITPGGEPHGLTYEVLLRKLVQLHVNYALLRITSGTDRMAHMFANAYADQMADVKLHPSNEYYDTQLTGKVNTSGSATLQFEESHLGTTYASLRHLIVKAVTTSVSRTATRLTKTRSMHVVKPGDFKPGMVTYLTTVDEDVHVPRSFPEENEGDFPLESLPPQWGADGWFDDTIQAEGFCPNVVTHNDRTLSNMMAHDENIKLSVIELAIYARSKPFAQGAMRLASYAKTAFSSSKFVLKTFKKAGGNRMEHLADEMRAQALCKAFALEFNALLGSGHEPLDFIVTTALRRGGAGDDGCVSLEPYIPGEYVKYNSNCGMVEPSDGDINRAAQAFSHFTFERSWGSFLVSDLQGVGRNLTDPAIHTKDENRFLFNDNNLGEDGFKFFFTTHECNDICRKLDLQTTREQCAAGDFRFREDWPTMNTTVCCSSKLCRKIIQLAQAKKSPDFAGHFWCQECWPQLKLFTETDYCNEGDSPHEFDVSRFFYESQGQPVPQKCREHRQADPSVSSASAVGGSLWNRSKTAGSLSRESVSGRTWGY</sequence>
<dbReference type="PROSITE" id="PS50234">
    <property type="entry name" value="VWFA"/>
    <property type="match status" value="1"/>
</dbReference>
<evidence type="ECO:0000313" key="11">
    <source>
        <dbReference type="Proteomes" id="UP000295703"/>
    </source>
</evidence>
<protein>
    <submittedName>
        <fullName evidence="10">Alpha-protein kinase vwkA</fullName>
    </submittedName>
</protein>
<dbReference type="GO" id="GO:0004674">
    <property type="term" value="F:protein serine/threonine kinase activity"/>
    <property type="evidence" value="ECO:0007669"/>
    <property type="project" value="UniProtKB-KW"/>
</dbReference>
<feature type="domain" description="VWFA" evidence="8">
    <location>
        <begin position="172"/>
        <end position="252"/>
    </location>
</feature>
<dbReference type="Gene3D" id="3.40.50.410">
    <property type="entry name" value="von Willebrand factor, type A domain"/>
    <property type="match status" value="1"/>
</dbReference>
<feature type="domain" description="Alpha-type protein kinase" evidence="9">
    <location>
        <begin position="487"/>
        <end position="703"/>
    </location>
</feature>
<dbReference type="InterPro" id="IPR004166">
    <property type="entry name" value="a-kinase_dom"/>
</dbReference>
<keyword evidence="5" id="KW-0732">Signal</keyword>
<dbReference type="Gene3D" id="3.20.200.10">
    <property type="entry name" value="MHCK/EF2 kinase"/>
    <property type="match status" value="1"/>
</dbReference>
<keyword evidence="6 10" id="KW-0418">Kinase</keyword>
<keyword evidence="2" id="KW-0964">Secreted</keyword>